<dbReference type="InterPro" id="IPR035906">
    <property type="entry name" value="MetI-like_sf"/>
</dbReference>
<dbReference type="RefSeq" id="WP_133904257.1">
    <property type="nucleotide sequence ID" value="NZ_SOCP01000006.1"/>
</dbReference>
<comment type="caution">
    <text evidence="9">The sequence shown here is derived from an EMBL/GenBank/DDBJ whole genome shotgun (WGS) entry which is preliminary data.</text>
</comment>
<evidence type="ECO:0000256" key="5">
    <source>
        <dbReference type="ARBA" id="ARBA00022989"/>
    </source>
</evidence>
<comment type="similarity">
    <text evidence="7">Belongs to the binding-protein-dependent transport system permease family.</text>
</comment>
<keyword evidence="2 7" id="KW-0813">Transport</keyword>
<feature type="transmembrane region" description="Helical" evidence="7">
    <location>
        <begin position="104"/>
        <end position="126"/>
    </location>
</feature>
<dbReference type="Proteomes" id="UP000294927">
    <property type="component" value="Unassembled WGS sequence"/>
</dbReference>
<evidence type="ECO:0000256" key="3">
    <source>
        <dbReference type="ARBA" id="ARBA00022475"/>
    </source>
</evidence>
<proteinExistence type="inferred from homology"/>
<comment type="subcellular location">
    <subcellularLocation>
        <location evidence="1 7">Cell membrane</location>
        <topology evidence="1 7">Multi-pass membrane protein</topology>
    </subcellularLocation>
</comment>
<keyword evidence="4 7" id="KW-0812">Transmembrane</keyword>
<keyword evidence="5 7" id="KW-1133">Transmembrane helix</keyword>
<dbReference type="GO" id="GO:0005886">
    <property type="term" value="C:plasma membrane"/>
    <property type="evidence" value="ECO:0007669"/>
    <property type="project" value="UniProtKB-SubCell"/>
</dbReference>
<dbReference type="GO" id="GO:0055085">
    <property type="term" value="P:transmembrane transport"/>
    <property type="evidence" value="ECO:0007669"/>
    <property type="project" value="InterPro"/>
</dbReference>
<accession>A0A4R7VN42</accession>
<dbReference type="PANTHER" id="PTHR43744">
    <property type="entry name" value="ABC TRANSPORTER PERMEASE PROTEIN MG189-RELATED-RELATED"/>
    <property type="match status" value="1"/>
</dbReference>
<evidence type="ECO:0000313" key="10">
    <source>
        <dbReference type="Proteomes" id="UP000294927"/>
    </source>
</evidence>
<evidence type="ECO:0000256" key="2">
    <source>
        <dbReference type="ARBA" id="ARBA00022448"/>
    </source>
</evidence>
<dbReference type="InterPro" id="IPR000515">
    <property type="entry name" value="MetI-like"/>
</dbReference>
<keyword evidence="3" id="KW-1003">Cell membrane</keyword>
<reference evidence="9 10" key="1">
    <citation type="submission" date="2019-03" db="EMBL/GenBank/DDBJ databases">
        <title>Genomic Encyclopedia of Archaeal and Bacterial Type Strains, Phase II (KMG-II): from individual species to whole genera.</title>
        <authorList>
            <person name="Goeker M."/>
        </authorList>
    </citation>
    <scope>NUCLEOTIDE SEQUENCE [LARGE SCALE GENOMIC DNA]</scope>
    <source>
        <strain evidence="9 10">DSM 45499</strain>
    </source>
</reference>
<evidence type="ECO:0000313" key="9">
    <source>
        <dbReference type="EMBL" id="TDV51060.1"/>
    </source>
</evidence>
<keyword evidence="10" id="KW-1185">Reference proteome</keyword>
<evidence type="ECO:0000256" key="7">
    <source>
        <dbReference type="RuleBase" id="RU363032"/>
    </source>
</evidence>
<evidence type="ECO:0000256" key="4">
    <source>
        <dbReference type="ARBA" id="ARBA00022692"/>
    </source>
</evidence>
<dbReference type="Gene3D" id="1.10.3720.10">
    <property type="entry name" value="MetI-like"/>
    <property type="match status" value="1"/>
</dbReference>
<dbReference type="PROSITE" id="PS50928">
    <property type="entry name" value="ABC_TM1"/>
    <property type="match status" value="1"/>
</dbReference>
<feature type="domain" description="ABC transmembrane type-1" evidence="8">
    <location>
        <begin position="67"/>
        <end position="258"/>
    </location>
</feature>
<name>A0A4R7VN42_9PSEU</name>
<feature type="transmembrane region" description="Helical" evidence="7">
    <location>
        <begin position="190"/>
        <end position="213"/>
    </location>
</feature>
<dbReference type="PANTHER" id="PTHR43744:SF12">
    <property type="entry name" value="ABC TRANSPORTER PERMEASE PROTEIN MG189-RELATED"/>
    <property type="match status" value="1"/>
</dbReference>
<feature type="transmembrane region" description="Helical" evidence="7">
    <location>
        <begin position="233"/>
        <end position="257"/>
    </location>
</feature>
<dbReference type="SUPFAM" id="SSF161098">
    <property type="entry name" value="MetI-like"/>
    <property type="match status" value="1"/>
</dbReference>
<dbReference type="AlphaFoldDB" id="A0A4R7VN42"/>
<organism evidence="9 10">
    <name type="scientific">Actinophytocola oryzae</name>
    <dbReference type="NCBI Taxonomy" id="502181"/>
    <lineage>
        <taxon>Bacteria</taxon>
        <taxon>Bacillati</taxon>
        <taxon>Actinomycetota</taxon>
        <taxon>Actinomycetes</taxon>
        <taxon>Pseudonocardiales</taxon>
        <taxon>Pseudonocardiaceae</taxon>
    </lineage>
</organism>
<evidence type="ECO:0000256" key="1">
    <source>
        <dbReference type="ARBA" id="ARBA00004651"/>
    </source>
</evidence>
<dbReference type="CDD" id="cd06261">
    <property type="entry name" value="TM_PBP2"/>
    <property type="match status" value="1"/>
</dbReference>
<protein>
    <submittedName>
        <fullName evidence="9">Xylobiose transport system permease protein</fullName>
    </submittedName>
</protein>
<dbReference type="OrthoDB" id="61122at2"/>
<sequence length="272" mass="29467">MKTRPNYIAGGLSVVWLVIVGVPIYVMVSWSLQTRDSFLDRGPLAIPGSITFGNFAEVMDSGFMRYLLNTVIVTAACVVLTLVVAVPAAYAIVRSMSWASGATFRIFLAGLAIPAQATIIPLYLIINRMQLYDSLTAIVLPTVAFGLPLVVLVLVGSLRDVSNELYDAMTVDGAGPFRIMWQLVIPMSRGAIAAVGTYTALGAWNQFLFPLILTQDPSTRVLTLSLTNFKQEFQINVPGMMMAVMLTALPVFVLYLVARRWLIAGLAGVGSK</sequence>
<feature type="transmembrane region" description="Helical" evidence="7">
    <location>
        <begin position="7"/>
        <end position="28"/>
    </location>
</feature>
<feature type="transmembrane region" description="Helical" evidence="7">
    <location>
        <begin position="66"/>
        <end position="92"/>
    </location>
</feature>
<evidence type="ECO:0000259" key="8">
    <source>
        <dbReference type="PROSITE" id="PS50928"/>
    </source>
</evidence>
<feature type="transmembrane region" description="Helical" evidence="7">
    <location>
        <begin position="138"/>
        <end position="158"/>
    </location>
</feature>
<gene>
    <name evidence="9" type="ORF">CLV71_106411</name>
</gene>
<dbReference type="EMBL" id="SOCP01000006">
    <property type="protein sequence ID" value="TDV51060.1"/>
    <property type="molecule type" value="Genomic_DNA"/>
</dbReference>
<evidence type="ECO:0000256" key="6">
    <source>
        <dbReference type="ARBA" id="ARBA00023136"/>
    </source>
</evidence>
<dbReference type="Pfam" id="PF00528">
    <property type="entry name" value="BPD_transp_1"/>
    <property type="match status" value="1"/>
</dbReference>
<keyword evidence="6 7" id="KW-0472">Membrane</keyword>